<gene>
    <name evidence="3" type="primary">IroD</name>
</gene>
<dbReference type="InterPro" id="IPR003893">
    <property type="entry name" value="Iroquois_homeo"/>
</dbReference>
<dbReference type="GO" id="GO:0003677">
    <property type="term" value="F:DNA binding"/>
    <property type="evidence" value="ECO:0007669"/>
    <property type="project" value="InterPro"/>
</dbReference>
<evidence type="ECO:0000313" key="3">
    <source>
        <dbReference type="EMBL" id="ADY06421.1"/>
    </source>
</evidence>
<feature type="non-terminal residue" evidence="3">
    <location>
        <position position="1"/>
    </location>
</feature>
<dbReference type="AlphaFoldDB" id="F1AT11"/>
<feature type="compositionally biased region" description="Polar residues" evidence="1">
    <location>
        <begin position="56"/>
        <end position="69"/>
    </location>
</feature>
<feature type="domain" description="Iroquois-class homeodomain protein" evidence="2">
    <location>
        <begin position="140"/>
        <end position="157"/>
    </location>
</feature>
<feature type="non-terminal residue" evidence="3">
    <location>
        <position position="166"/>
    </location>
</feature>
<dbReference type="EMBL" id="HM046937">
    <property type="protein sequence ID" value="ADY06421.1"/>
    <property type="molecule type" value="mRNA"/>
</dbReference>
<protein>
    <submittedName>
        <fullName evidence="3">Iroquois D</fullName>
    </submittedName>
</protein>
<dbReference type="GO" id="GO:0006355">
    <property type="term" value="P:regulation of DNA-templated transcription"/>
    <property type="evidence" value="ECO:0007669"/>
    <property type="project" value="InterPro"/>
</dbReference>
<evidence type="ECO:0000259" key="2">
    <source>
        <dbReference type="SMART" id="SM00548"/>
    </source>
</evidence>
<feature type="compositionally biased region" description="Basic and acidic residues" evidence="1">
    <location>
        <begin position="11"/>
        <end position="51"/>
    </location>
</feature>
<proteinExistence type="evidence at transcript level"/>
<dbReference type="GO" id="GO:0005634">
    <property type="term" value="C:nucleus"/>
    <property type="evidence" value="ECO:0007669"/>
    <property type="project" value="InterPro"/>
</dbReference>
<sequence>NKMTWTPLGSHSRDEKEAECDSSHADQHEDNGDDSRLMDKGDEGRGGDHRRICSPATMSKHSLSPTGMHSSSNSSSSSDSSESNLALTVQQHAPPIPNSDADDDKQHLAGHSSGGHRGVMRDSGLIDGATWEGRAEQKPPATDKPKIWSLAHTATAQMGEQKGEFV</sequence>
<dbReference type="SMART" id="SM00548">
    <property type="entry name" value="IRO"/>
    <property type="match status" value="1"/>
</dbReference>
<name>F1AT11_LETCA</name>
<feature type="compositionally biased region" description="Basic and acidic residues" evidence="1">
    <location>
        <begin position="133"/>
        <end position="146"/>
    </location>
</feature>
<feature type="region of interest" description="Disordered" evidence="1">
    <location>
        <begin position="1"/>
        <end position="147"/>
    </location>
</feature>
<reference evidence="3" key="1">
    <citation type="journal article" date="2011" name="Evol. Dev.">
        <title>An ancient mechanism of hindbrain patterning has been conserved in vertebrate evolution.</title>
        <authorList>
            <person name="Jimenez-Guri E."/>
            <person name="Pujades C."/>
        </authorList>
    </citation>
    <scope>NUCLEOTIDE SEQUENCE</scope>
</reference>
<accession>F1AT11</accession>
<evidence type="ECO:0000256" key="1">
    <source>
        <dbReference type="SAM" id="MobiDB-lite"/>
    </source>
</evidence>
<feature type="compositionally biased region" description="Low complexity" evidence="1">
    <location>
        <begin position="70"/>
        <end position="83"/>
    </location>
</feature>
<organism evidence="3">
    <name type="scientific">Lethenteron camtschaticum</name>
    <name type="common">Japanese lamprey</name>
    <name type="synonym">Lampetra japonica</name>
    <dbReference type="NCBI Taxonomy" id="980415"/>
    <lineage>
        <taxon>Eukaryota</taxon>
        <taxon>Metazoa</taxon>
        <taxon>Chordata</taxon>
        <taxon>Craniata</taxon>
        <taxon>Vertebrata</taxon>
        <taxon>Cyclostomata</taxon>
        <taxon>Hyperoartia</taxon>
        <taxon>Petromyzontiformes</taxon>
        <taxon>Petromyzontidae</taxon>
        <taxon>Lethenteron</taxon>
    </lineage>
</organism>